<reference evidence="1 2" key="1">
    <citation type="submission" date="2021-03" db="EMBL/GenBank/DDBJ databases">
        <title>Genomic Encyclopedia of Type Strains, Phase IV (KMG-IV): sequencing the most valuable type-strain genomes for metagenomic binning, comparative biology and taxonomic classification.</title>
        <authorList>
            <person name="Goeker M."/>
        </authorList>
    </citation>
    <scope>NUCLEOTIDE SEQUENCE [LARGE SCALE GENOMIC DNA]</scope>
    <source>
        <strain evidence="1 2">DSM 24950</strain>
    </source>
</reference>
<keyword evidence="2" id="KW-1185">Reference proteome</keyword>
<evidence type="ECO:0000313" key="2">
    <source>
        <dbReference type="Proteomes" id="UP001519344"/>
    </source>
</evidence>
<proteinExistence type="predicted"/>
<protein>
    <submittedName>
        <fullName evidence="1">Uncharacterized protein</fullName>
    </submittedName>
</protein>
<evidence type="ECO:0000313" key="1">
    <source>
        <dbReference type="EMBL" id="MBP1961021.1"/>
    </source>
</evidence>
<sequence>MNSDFIQIKSLDGDLKMSHKKKDYGLTVTTKELIFHKPHVNYYFKLDHIISIVPYDNSTLKAITFVNARSANQESTHLAPGSEHFRIYVKGATVHNRSGLFEIGPTDVIIPIYPIMRKAISDCLQRTGLTVI</sequence>
<dbReference type="EMBL" id="JAGGKV010000001">
    <property type="protein sequence ID" value="MBP1961021.1"/>
    <property type="molecule type" value="Genomic_DNA"/>
</dbReference>
<organism evidence="1 2">
    <name type="scientific">Paenibacillus aceris</name>
    <dbReference type="NCBI Taxonomy" id="869555"/>
    <lineage>
        <taxon>Bacteria</taxon>
        <taxon>Bacillati</taxon>
        <taxon>Bacillota</taxon>
        <taxon>Bacilli</taxon>
        <taxon>Bacillales</taxon>
        <taxon>Paenibacillaceae</taxon>
        <taxon>Paenibacillus</taxon>
    </lineage>
</organism>
<dbReference type="RefSeq" id="WP_193580868.1">
    <property type="nucleotide sequence ID" value="NZ_JAAOZR010000013.1"/>
</dbReference>
<accession>A0ABS4HQX9</accession>
<gene>
    <name evidence="1" type="ORF">J2Z65_000215</name>
</gene>
<name>A0ABS4HQX9_9BACL</name>
<comment type="caution">
    <text evidence="1">The sequence shown here is derived from an EMBL/GenBank/DDBJ whole genome shotgun (WGS) entry which is preliminary data.</text>
</comment>
<dbReference type="Proteomes" id="UP001519344">
    <property type="component" value="Unassembled WGS sequence"/>
</dbReference>